<dbReference type="Proteomes" id="UP000321954">
    <property type="component" value="Chromosome"/>
</dbReference>
<keyword evidence="5 10" id="KW-0328">Glycosyltransferase</keyword>
<dbReference type="GO" id="GO:0005975">
    <property type="term" value="P:carbohydrate metabolic process"/>
    <property type="evidence" value="ECO:0007669"/>
    <property type="project" value="InterPro"/>
</dbReference>
<evidence type="ECO:0000313" key="11">
    <source>
        <dbReference type="EMBL" id="QED37085.1"/>
    </source>
</evidence>
<dbReference type="Gene3D" id="3.20.20.80">
    <property type="entry name" value="Glycosidases"/>
    <property type="match status" value="1"/>
</dbReference>
<comment type="catalytic activity">
    <reaction evidence="1 10">
        <text>Transfers a segment of a (1-&gt;4)-alpha-D-glucan to a new position in an acceptor, which may be glucose or a (1-&gt;4)-alpha-D-glucan.</text>
        <dbReference type="EC" id="2.4.1.25"/>
    </reaction>
</comment>
<dbReference type="EC" id="2.4.1.25" evidence="3 10"/>
<evidence type="ECO:0000313" key="12">
    <source>
        <dbReference type="Proteomes" id="UP000321954"/>
    </source>
</evidence>
<proteinExistence type="inferred from homology"/>
<evidence type="ECO:0000256" key="3">
    <source>
        <dbReference type="ARBA" id="ARBA00012560"/>
    </source>
</evidence>
<keyword evidence="12" id="KW-1185">Reference proteome</keyword>
<dbReference type="InterPro" id="IPR017853">
    <property type="entry name" value="GH"/>
</dbReference>
<keyword evidence="6 10" id="KW-0808">Transferase</keyword>
<evidence type="ECO:0000256" key="2">
    <source>
        <dbReference type="ARBA" id="ARBA00005684"/>
    </source>
</evidence>
<organism evidence="11 12">
    <name type="scientific">Antarcticibacterium arcticum</name>
    <dbReference type="NCBI Taxonomy" id="2585771"/>
    <lineage>
        <taxon>Bacteria</taxon>
        <taxon>Pseudomonadati</taxon>
        <taxon>Bacteroidota</taxon>
        <taxon>Flavobacteriia</taxon>
        <taxon>Flavobacteriales</taxon>
        <taxon>Flavobacteriaceae</taxon>
        <taxon>Antarcticibacterium</taxon>
    </lineage>
</organism>
<accession>A0A5B8YGU0</accession>
<dbReference type="PANTHER" id="PTHR32438:SF5">
    <property type="entry name" value="4-ALPHA-GLUCANOTRANSFERASE DPE1, CHLOROPLASTIC_AMYLOPLASTIC"/>
    <property type="match status" value="1"/>
</dbReference>
<dbReference type="GO" id="GO:0004134">
    <property type="term" value="F:4-alpha-glucanotransferase activity"/>
    <property type="evidence" value="ECO:0007669"/>
    <property type="project" value="UniProtKB-EC"/>
</dbReference>
<sequence>MGLHILGEILNYRRGLNPGSGLYFRISCGPLKKPKTNMDLKRSSGILLHVTSLPSPFGIGDMGPEAYEFIDFLEASAIKYWQVLPLNPTDDAYSHSPYSSYSAFAGNTLLISPEFLEKEGFINLQDFNIPEVSQQDKVNFKQVSLFKEEILEAAYHNFKRNKINLQKFKTFVKTHRDWLEDYSLFKVLHDTYNTPWFTWPVPYRDRTAEGLKQGRKEFKSAIERVKFNQFLFFSQWLPLRSYAQQNQIQIIGDIPIYVNHDSADCWTNSRYFKLNKSKFPSKISGVPPDYFSETGQLWGTPVYNWKELKANRFDWWIQRIKQNLLLFDVVRLDHFRGFSAYWEVPAGDKTAQNGKWVKAPGHDFFKTLQKEIPHMPFIAEDLGSLDQGVYDLIADFNFPGMNVLLFAFGDDKAKNPYLPFNHIPHSIVYTGTHDNNTVLGWYEGADSRTKRHLKEYTGKNITSKNVNTQLHRMALASVSKLAIIPMQDILGLGSEAVMNIPGSTKGNWTWRLTYDQLSIQKVVELKVLNELFGRG</sequence>
<evidence type="ECO:0000256" key="5">
    <source>
        <dbReference type="ARBA" id="ARBA00022676"/>
    </source>
</evidence>
<protein>
    <recommendedName>
        <fullName evidence="4 10">4-alpha-glucanotransferase</fullName>
        <ecNumber evidence="3 10">2.4.1.25</ecNumber>
    </recommendedName>
    <alternativeName>
        <fullName evidence="8 10">Amylomaltase</fullName>
    </alternativeName>
    <alternativeName>
        <fullName evidence="9 10">Disproportionating enzyme</fullName>
    </alternativeName>
</protein>
<evidence type="ECO:0000256" key="9">
    <source>
        <dbReference type="ARBA" id="ARBA00031501"/>
    </source>
</evidence>
<dbReference type="InterPro" id="IPR003385">
    <property type="entry name" value="Glyco_hydro_77"/>
</dbReference>
<comment type="similarity">
    <text evidence="2 10">Belongs to the disproportionating enzyme family.</text>
</comment>
<name>A0A5B8YGU0_9FLAO</name>
<gene>
    <name evidence="11" type="primary">malQ</name>
    <name evidence="11" type="ORF">FK178_04885</name>
</gene>
<dbReference type="SUPFAM" id="SSF51445">
    <property type="entry name" value="(Trans)glycosidases"/>
    <property type="match status" value="1"/>
</dbReference>
<dbReference type="NCBIfam" id="NF011079">
    <property type="entry name" value="PRK14508.1-2"/>
    <property type="match status" value="1"/>
</dbReference>
<evidence type="ECO:0000256" key="4">
    <source>
        <dbReference type="ARBA" id="ARBA00020295"/>
    </source>
</evidence>
<dbReference type="AlphaFoldDB" id="A0A5B8YGU0"/>
<dbReference type="OrthoDB" id="9811841at2"/>
<dbReference type="NCBIfam" id="NF011080">
    <property type="entry name" value="PRK14508.1-3"/>
    <property type="match status" value="1"/>
</dbReference>
<dbReference type="PANTHER" id="PTHR32438">
    <property type="entry name" value="4-ALPHA-GLUCANOTRANSFERASE DPE1, CHLOROPLASTIC/AMYLOPLASTIC"/>
    <property type="match status" value="1"/>
</dbReference>
<dbReference type="KEGG" id="anp:FK178_04885"/>
<evidence type="ECO:0000256" key="1">
    <source>
        <dbReference type="ARBA" id="ARBA00000439"/>
    </source>
</evidence>
<reference evidence="11 12" key="1">
    <citation type="submission" date="2019-08" db="EMBL/GenBank/DDBJ databases">
        <title>Antarcticibacterium arcticum sp. nov., a bacterium isolated from marine sediment of the Canadian Beaufort Sea.</title>
        <authorList>
            <person name="Lee Y.M."/>
            <person name="Baek K."/>
            <person name="Lee D.-H."/>
            <person name="Shin S.C."/>
            <person name="Jin Y.K."/>
            <person name="Park Y."/>
        </authorList>
    </citation>
    <scope>NUCLEOTIDE SEQUENCE [LARGE SCALE GENOMIC DNA]</scope>
    <source>
        <strain evidence="11 12">PAMC 28998</strain>
    </source>
</reference>
<dbReference type="Pfam" id="PF02446">
    <property type="entry name" value="Glyco_hydro_77"/>
    <property type="match status" value="1"/>
</dbReference>
<evidence type="ECO:0000256" key="6">
    <source>
        <dbReference type="ARBA" id="ARBA00022679"/>
    </source>
</evidence>
<evidence type="ECO:0000256" key="10">
    <source>
        <dbReference type="RuleBase" id="RU361207"/>
    </source>
</evidence>
<dbReference type="NCBIfam" id="TIGR00217">
    <property type="entry name" value="malQ"/>
    <property type="match status" value="1"/>
</dbReference>
<keyword evidence="7 10" id="KW-0119">Carbohydrate metabolism</keyword>
<evidence type="ECO:0000256" key="8">
    <source>
        <dbReference type="ARBA" id="ARBA00031423"/>
    </source>
</evidence>
<evidence type="ECO:0000256" key="7">
    <source>
        <dbReference type="ARBA" id="ARBA00023277"/>
    </source>
</evidence>
<dbReference type="EMBL" id="CP042476">
    <property type="protein sequence ID" value="QED37085.1"/>
    <property type="molecule type" value="Genomic_DNA"/>
</dbReference>